<organism evidence="2 3">
    <name type="scientific">Prorocentrum cordatum</name>
    <dbReference type="NCBI Taxonomy" id="2364126"/>
    <lineage>
        <taxon>Eukaryota</taxon>
        <taxon>Sar</taxon>
        <taxon>Alveolata</taxon>
        <taxon>Dinophyceae</taxon>
        <taxon>Prorocentrales</taxon>
        <taxon>Prorocentraceae</taxon>
        <taxon>Prorocentrum</taxon>
    </lineage>
</organism>
<protein>
    <submittedName>
        <fullName evidence="2">Uncharacterized protein</fullName>
    </submittedName>
</protein>
<keyword evidence="3" id="KW-1185">Reference proteome</keyword>
<feature type="non-terminal residue" evidence="2">
    <location>
        <position position="165"/>
    </location>
</feature>
<feature type="non-terminal residue" evidence="2">
    <location>
        <position position="1"/>
    </location>
</feature>
<sequence length="165" mass="16518">DALESGDDLPLGARAAGPDAEGGAAVCCLVRAEWYESRLSYTGLFRRSDCGLAHLSLVRCPRGPAGGSRGLASRLLGPLAAPPTRDGPLVALLAVKFFRAGEASSSTLVFAGAPADDGGGAGPLARCLCTLVDEVALGLSGPGAEGGQPRRPPAIGFSDFAGADQ</sequence>
<evidence type="ECO:0000313" key="3">
    <source>
        <dbReference type="Proteomes" id="UP001189429"/>
    </source>
</evidence>
<dbReference type="Proteomes" id="UP001189429">
    <property type="component" value="Unassembled WGS sequence"/>
</dbReference>
<reference evidence="2" key="1">
    <citation type="submission" date="2023-10" db="EMBL/GenBank/DDBJ databases">
        <authorList>
            <person name="Chen Y."/>
            <person name="Shah S."/>
            <person name="Dougan E. K."/>
            <person name="Thang M."/>
            <person name="Chan C."/>
        </authorList>
    </citation>
    <scope>NUCLEOTIDE SEQUENCE [LARGE SCALE GENOMIC DNA]</scope>
</reference>
<dbReference type="EMBL" id="CAUYUJ010007146">
    <property type="protein sequence ID" value="CAK0819701.1"/>
    <property type="molecule type" value="Genomic_DNA"/>
</dbReference>
<feature type="region of interest" description="Disordered" evidence="1">
    <location>
        <begin position="141"/>
        <end position="165"/>
    </location>
</feature>
<comment type="caution">
    <text evidence="2">The sequence shown here is derived from an EMBL/GenBank/DDBJ whole genome shotgun (WGS) entry which is preliminary data.</text>
</comment>
<evidence type="ECO:0000256" key="1">
    <source>
        <dbReference type="SAM" id="MobiDB-lite"/>
    </source>
</evidence>
<accession>A0ABN9RKM5</accession>
<proteinExistence type="predicted"/>
<evidence type="ECO:0000313" key="2">
    <source>
        <dbReference type="EMBL" id="CAK0819701.1"/>
    </source>
</evidence>
<gene>
    <name evidence="2" type="ORF">PCOR1329_LOCUS21639</name>
</gene>
<name>A0ABN9RKM5_9DINO</name>